<reference evidence="1" key="2">
    <citation type="journal article" date="2016" name="Front. Microbiol.">
        <title>The Regulatory Protein RosR Affects Rhizobium leguminosarum bv. trifolii Protein Profiles, Cell Surface Properties, and Symbiosis with Clover.</title>
        <authorList>
            <person name="Rachwal K."/>
            <person name="Boguszewska A."/>
            <person name="Kopcinska J."/>
            <person name="Karas M."/>
            <person name="Tchorzewski M."/>
            <person name="Janczarek M."/>
        </authorList>
    </citation>
    <scope>NUCLEOTIDE SEQUENCE</scope>
    <source>
        <strain evidence="1">Rt24.2</strain>
    </source>
</reference>
<evidence type="ECO:0000313" key="1">
    <source>
        <dbReference type="EMBL" id="AOO90802.1"/>
    </source>
</evidence>
<reference evidence="1" key="1">
    <citation type="journal article" date="2015" name="BMC Genomics">
        <title>Transcriptome profiling of a Rhizobium leguminosarum bv. trifolii rosR mutant reveals the role of the transcriptional regulator RosR in motility, synthesis of cell-surface components, and other cellular processes.</title>
        <authorList>
            <person name="Rachwal K."/>
            <person name="Matczynska E."/>
            <person name="Janczarek M."/>
        </authorList>
    </citation>
    <scope>NUCLEOTIDE SEQUENCE</scope>
    <source>
        <strain evidence="1">Rt24.2</strain>
    </source>
</reference>
<protein>
    <submittedName>
        <fullName evidence="1">Uncharacterized protein</fullName>
    </submittedName>
</protein>
<sequence>MRVLSGTRLAGLAHAIRDVQPVPISLLEPLCGYLAFELEYQKRTPGQHALQNRVLNDSAIATAIPGLVTLPRWLLKQVIAALR</sequence>
<name>A0A1B8RC10_RHILT</name>
<dbReference type="EMBL" id="KX488438">
    <property type="protein sequence ID" value="AOO90802.1"/>
    <property type="molecule type" value="Genomic_DNA"/>
</dbReference>
<accession>A0A1B8RC10</accession>
<organism evidence="1">
    <name type="scientific">Rhizobium leguminosarum bv. trifolii</name>
    <dbReference type="NCBI Taxonomy" id="386"/>
    <lineage>
        <taxon>Bacteria</taxon>
        <taxon>Pseudomonadati</taxon>
        <taxon>Pseudomonadota</taxon>
        <taxon>Alphaproteobacteria</taxon>
        <taxon>Hyphomicrobiales</taxon>
        <taxon>Rhizobiaceae</taxon>
        <taxon>Rhizobium/Agrobacterium group</taxon>
        <taxon>Rhizobium</taxon>
    </lineage>
</organism>
<dbReference type="AlphaFoldDB" id="A0A1B8RC10"/>
<proteinExistence type="predicted"/>